<gene>
    <name evidence="2" type="ORF">CISIN_1g032520mg</name>
</gene>
<dbReference type="STRING" id="2711.A0A067FYS8"/>
<dbReference type="Proteomes" id="UP000027120">
    <property type="component" value="Unassembled WGS sequence"/>
</dbReference>
<organism evidence="2 3">
    <name type="scientific">Citrus sinensis</name>
    <name type="common">Sweet orange</name>
    <name type="synonym">Citrus aurantium var. sinensis</name>
    <dbReference type="NCBI Taxonomy" id="2711"/>
    <lineage>
        <taxon>Eukaryota</taxon>
        <taxon>Viridiplantae</taxon>
        <taxon>Streptophyta</taxon>
        <taxon>Embryophyta</taxon>
        <taxon>Tracheophyta</taxon>
        <taxon>Spermatophyta</taxon>
        <taxon>Magnoliopsida</taxon>
        <taxon>eudicotyledons</taxon>
        <taxon>Gunneridae</taxon>
        <taxon>Pentapetalae</taxon>
        <taxon>rosids</taxon>
        <taxon>malvids</taxon>
        <taxon>Sapindales</taxon>
        <taxon>Rutaceae</taxon>
        <taxon>Aurantioideae</taxon>
        <taxon>Citrus</taxon>
    </lineage>
</organism>
<dbReference type="PaxDb" id="2711-XP_006482575.1"/>
<feature type="region of interest" description="Disordered" evidence="1">
    <location>
        <begin position="119"/>
        <end position="139"/>
    </location>
</feature>
<name>A0A067FYS8_CITSI</name>
<evidence type="ECO:0000313" key="2">
    <source>
        <dbReference type="EMBL" id="KDO72549.1"/>
    </source>
</evidence>
<evidence type="ECO:0000256" key="1">
    <source>
        <dbReference type="SAM" id="MobiDB-lite"/>
    </source>
</evidence>
<reference evidence="2 3" key="1">
    <citation type="submission" date="2014-04" db="EMBL/GenBank/DDBJ databases">
        <authorList>
            <consortium name="International Citrus Genome Consortium"/>
            <person name="Gmitter F."/>
            <person name="Chen C."/>
            <person name="Farmerie W."/>
            <person name="Harkins T."/>
            <person name="Desany B."/>
            <person name="Mohiuddin M."/>
            <person name="Kodira C."/>
            <person name="Borodovsky M."/>
            <person name="Lomsadze A."/>
            <person name="Burns P."/>
            <person name="Jenkins J."/>
            <person name="Prochnik S."/>
            <person name="Shu S."/>
            <person name="Chapman J."/>
            <person name="Pitluck S."/>
            <person name="Schmutz J."/>
            <person name="Rokhsar D."/>
        </authorList>
    </citation>
    <scope>NUCLEOTIDE SEQUENCE</scope>
</reference>
<evidence type="ECO:0000313" key="3">
    <source>
        <dbReference type="Proteomes" id="UP000027120"/>
    </source>
</evidence>
<dbReference type="EMBL" id="KK784887">
    <property type="protein sequence ID" value="KDO72549.1"/>
    <property type="molecule type" value="Genomic_DNA"/>
</dbReference>
<keyword evidence="3" id="KW-1185">Reference proteome</keyword>
<proteinExistence type="predicted"/>
<dbReference type="AlphaFoldDB" id="A0A067FYS8"/>
<protein>
    <submittedName>
        <fullName evidence="2">Uncharacterized protein</fullName>
    </submittedName>
</protein>
<accession>A0A067FYS8</accession>
<dbReference type="eggNOG" id="ENOG502S7S7">
    <property type="taxonomic scope" value="Eukaryota"/>
</dbReference>
<feature type="region of interest" description="Disordered" evidence="1">
    <location>
        <begin position="41"/>
        <end position="64"/>
    </location>
</feature>
<sequence>MTVKPVNEMSVSMDSFELVGRNIGEKKSGFPFWKVRTEVPEAEVDQESGGSSTEEVESESPKSVANFGRKKIGGFVHSQVLRVKEEELFLREDIDSDRKKSDCYQERHVNVVVFARPILPSSPLSGKSASSSSLKAASH</sequence>